<reference evidence="1" key="1">
    <citation type="submission" date="2022-07" db="EMBL/GenBank/DDBJ databases">
        <authorList>
            <person name="Otstavnykh N."/>
            <person name="Isaeva M."/>
            <person name="Bystritskaya E."/>
        </authorList>
    </citation>
    <scope>NUCLEOTIDE SEQUENCE</scope>
    <source>
        <strain evidence="1">KCTC 52189</strain>
    </source>
</reference>
<reference evidence="1" key="2">
    <citation type="submission" date="2023-02" db="EMBL/GenBank/DDBJ databases">
        <title>'Rhodoalgimonas zhirmunskyi' gen. nov., isolated from a red alga.</title>
        <authorList>
            <person name="Nedashkovskaya O.I."/>
            <person name="Otstavnykh N.Y."/>
            <person name="Bystritskaya E.P."/>
            <person name="Balabanova L.A."/>
            <person name="Isaeva M.P."/>
        </authorList>
    </citation>
    <scope>NUCLEOTIDE SEQUENCE</scope>
    <source>
        <strain evidence="1">KCTC 52189</strain>
    </source>
</reference>
<evidence type="ECO:0000313" key="1">
    <source>
        <dbReference type="EMBL" id="MDQ2088815.1"/>
    </source>
</evidence>
<comment type="caution">
    <text evidence="1">The sequence shown here is derived from an EMBL/GenBank/DDBJ whole genome shotgun (WGS) entry which is preliminary data.</text>
</comment>
<gene>
    <name evidence="1" type="ORF">NO357_02720</name>
</gene>
<dbReference type="InterPro" id="IPR029052">
    <property type="entry name" value="Metallo-depent_PP-like"/>
</dbReference>
<dbReference type="EMBL" id="JANHAX010000001">
    <property type="protein sequence ID" value="MDQ2088815.1"/>
    <property type="molecule type" value="Genomic_DNA"/>
</dbReference>
<accession>A0AAE3WA90</accession>
<name>A0AAE3WA90_9RHOB</name>
<dbReference type="Proteomes" id="UP001226762">
    <property type="component" value="Unassembled WGS sequence"/>
</dbReference>
<keyword evidence="2" id="KW-1185">Reference proteome</keyword>
<sequence length="120" mass="13501">MSAGWHAQADAEIGAEDHAWMRALPKWLSFRHRVTACLACHGGFSEIDRFLWPISADDGARKTRFALLESDGTVAFHKLCYEWQDAQAAMQIKGLAQGYHTALETGRWPSRDILPPALRH</sequence>
<proteinExistence type="predicted"/>
<protein>
    <submittedName>
        <fullName evidence="1">Uncharacterized protein</fullName>
    </submittedName>
</protein>
<evidence type="ECO:0000313" key="2">
    <source>
        <dbReference type="Proteomes" id="UP001226762"/>
    </source>
</evidence>
<dbReference type="RefSeq" id="WP_306734077.1">
    <property type="nucleotide sequence ID" value="NZ_JANHAX010000001.1"/>
</dbReference>
<organism evidence="1 2">
    <name type="scientific">Marimonas arenosa</name>
    <dbReference type="NCBI Taxonomy" id="1795305"/>
    <lineage>
        <taxon>Bacteria</taxon>
        <taxon>Pseudomonadati</taxon>
        <taxon>Pseudomonadota</taxon>
        <taxon>Alphaproteobacteria</taxon>
        <taxon>Rhodobacterales</taxon>
        <taxon>Paracoccaceae</taxon>
        <taxon>Marimonas</taxon>
    </lineage>
</organism>
<dbReference type="Gene3D" id="3.60.21.10">
    <property type="match status" value="1"/>
</dbReference>
<dbReference type="AlphaFoldDB" id="A0AAE3WA90"/>